<dbReference type="AlphaFoldDB" id="A0A6S6SWM6"/>
<protein>
    <submittedName>
        <fullName evidence="9">Serine-aspartate repeat-containing protein D</fullName>
    </submittedName>
</protein>
<dbReference type="GO" id="GO:0005576">
    <property type="term" value="C:extracellular region"/>
    <property type="evidence" value="ECO:0007669"/>
    <property type="project" value="UniProtKB-SubCell"/>
</dbReference>
<dbReference type="Pfam" id="PF17210">
    <property type="entry name" value="SdrD_B"/>
    <property type="match status" value="2"/>
</dbReference>
<keyword evidence="3" id="KW-0732">Signal</keyword>
<evidence type="ECO:0000256" key="3">
    <source>
        <dbReference type="ARBA" id="ARBA00022729"/>
    </source>
</evidence>
<evidence type="ECO:0000256" key="5">
    <source>
        <dbReference type="ARBA" id="ARBA00022837"/>
    </source>
</evidence>
<dbReference type="PANTHER" id="PTHR23303:SF15">
    <property type="entry name" value="COLOSSIN-A"/>
    <property type="match status" value="1"/>
</dbReference>
<evidence type="ECO:0000256" key="1">
    <source>
        <dbReference type="ARBA" id="ARBA00004613"/>
    </source>
</evidence>
<proteinExistence type="predicted"/>
<feature type="domain" description="Calx-beta" evidence="7">
    <location>
        <begin position="419"/>
        <end position="488"/>
    </location>
</feature>
<dbReference type="GO" id="GO:0007154">
    <property type="term" value="P:cell communication"/>
    <property type="evidence" value="ECO:0007669"/>
    <property type="project" value="InterPro"/>
</dbReference>
<accession>A0A6S6SWM6</accession>
<comment type="subcellular location">
    <subcellularLocation>
        <location evidence="1">Secreted</location>
    </subcellularLocation>
</comment>
<feature type="transmembrane region" description="Helical" evidence="6">
    <location>
        <begin position="895"/>
        <end position="915"/>
    </location>
</feature>
<dbReference type="InterPro" id="IPR033764">
    <property type="entry name" value="Sdr_B"/>
</dbReference>
<dbReference type="GO" id="GO:0016020">
    <property type="term" value="C:membrane"/>
    <property type="evidence" value="ECO:0007669"/>
    <property type="project" value="InterPro"/>
</dbReference>
<dbReference type="InterPro" id="IPR038081">
    <property type="entry name" value="CalX-like_sf"/>
</dbReference>
<name>A0A6S6SWM6_9BACT</name>
<feature type="domain" description="SD-repeat containing protein B" evidence="8">
    <location>
        <begin position="638"/>
        <end position="749"/>
    </location>
</feature>
<keyword evidence="2" id="KW-0964">Secreted</keyword>
<dbReference type="Gene3D" id="2.60.40.2030">
    <property type="match status" value="1"/>
</dbReference>
<dbReference type="InterPro" id="IPR013783">
    <property type="entry name" value="Ig-like_fold"/>
</dbReference>
<dbReference type="EMBL" id="CACVAU010000026">
    <property type="protein sequence ID" value="CAA6807688.1"/>
    <property type="molecule type" value="Genomic_DNA"/>
</dbReference>
<evidence type="ECO:0000313" key="9">
    <source>
        <dbReference type="EMBL" id="CAA6807688.1"/>
    </source>
</evidence>
<dbReference type="SUPFAM" id="SSF117074">
    <property type="entry name" value="Hypothetical protein PA1324"/>
    <property type="match status" value="2"/>
</dbReference>
<keyword evidence="6" id="KW-1133">Transmembrane helix</keyword>
<keyword evidence="4" id="KW-0677">Repeat</keyword>
<evidence type="ECO:0000256" key="6">
    <source>
        <dbReference type="SAM" id="Phobius"/>
    </source>
</evidence>
<evidence type="ECO:0000259" key="7">
    <source>
        <dbReference type="Pfam" id="PF03160"/>
    </source>
</evidence>
<gene>
    <name evidence="9" type="ORF">HELGO_WM13262</name>
</gene>
<organism evidence="9">
    <name type="scientific">uncultured Sulfurovum sp</name>
    <dbReference type="NCBI Taxonomy" id="269237"/>
    <lineage>
        <taxon>Bacteria</taxon>
        <taxon>Pseudomonadati</taxon>
        <taxon>Campylobacterota</taxon>
        <taxon>Epsilonproteobacteria</taxon>
        <taxon>Campylobacterales</taxon>
        <taxon>Sulfurovaceae</taxon>
        <taxon>Sulfurovum</taxon>
        <taxon>environmental samples</taxon>
    </lineage>
</organism>
<dbReference type="Pfam" id="PF03160">
    <property type="entry name" value="Calx-beta"/>
    <property type="match status" value="1"/>
</dbReference>
<dbReference type="InterPro" id="IPR003644">
    <property type="entry name" value="Calx_beta"/>
</dbReference>
<evidence type="ECO:0000256" key="4">
    <source>
        <dbReference type="ARBA" id="ARBA00022737"/>
    </source>
</evidence>
<dbReference type="SUPFAM" id="SSF141072">
    <property type="entry name" value="CalX-like"/>
    <property type="match status" value="1"/>
</dbReference>
<dbReference type="PANTHER" id="PTHR23303">
    <property type="entry name" value="CARBOXYPEPTIDASE REGULATORY REGION-CONTAINING"/>
    <property type="match status" value="1"/>
</dbReference>
<sequence>MNTLVKIFLGVLINSLFLLAYNLESNGENCGPTYEATDKGIIALHKYNEERLIVGGAFNTIYKNTTSEETIYRLAEANLSNGGCTLHNRFNFTFNTDENDNEGWIRSLDSYRNYLFIGGDFDFINGEPRRGLAVVDLNTNQLLNWNPDIGVQFNGSTDSDGISVHTLKVDMINKTLHVGGDFTTPHRGYIHYDISSLDNNDVSQIQLNTSKSGLDGDVWDIKRDVSTGKLYMVGSFTNKFAEISNNIVTTYNIGFTGTPYAMGIKPNSKVFIGGNDNEFKAIELPALTIDNTWTPSIGGTISYERWGSSTFKMTYVDDDNIIIGVNGLASINTVPITQVGSVDLSGLTSAWRQNKIYAGDYLHALLNTNDWVYLAASSVRFTRFERNHGVYPEVSINDVSEFECTAPSLTNQFIFTLTLNTPAPSEGSTVWYKVNDATAKISNNDYLSQEGSVFFSAGESSKDLNITINCDATIEADETFTVTLSNPLSVTISDNTGLGTIKNDDSLVIVPSTFTLGNRVWVDTNKDGIQNNNEIGFTGAKVDLYKNKDCTGSVAETNTTINGIYTFTKLLAGDYCVAFSNLPNNYSISPANQGADVSLNSDANVDGKITNINLSSDNLTYDLGIYATAIPINEPTVQIGNRVWIENDDDGNASTGVITPVVGQLVIATASGGTEYSGLTDTNGNYLITVPQNDTYVVRLTVPSNYIATGNSSDNRIVESILENDLSHDANGTTVVLTTVDNLTVDFGFRLTTVLATTVCEEMNVNDDIQNANSSSATTTIDVLNNDTGSKSGQVINFLSLTEGKALWENPETTISSVTGLNTLSVAGEGTWRVVDNKVAFTALDSFDGQIPSPIYYIISGSDCTANTQYSNVAKVTIDTACTCPNYSTKSVNTLGLLSILVLMFLTMGLSFVNLKEKV</sequence>
<evidence type="ECO:0000259" key="8">
    <source>
        <dbReference type="Pfam" id="PF17210"/>
    </source>
</evidence>
<dbReference type="InterPro" id="IPR051417">
    <property type="entry name" value="SDr/BOS_complex"/>
</dbReference>
<feature type="domain" description="SD-repeat containing protein B" evidence="8">
    <location>
        <begin position="515"/>
        <end position="625"/>
    </location>
</feature>
<reference evidence="9" key="1">
    <citation type="submission" date="2020-01" db="EMBL/GenBank/DDBJ databases">
        <authorList>
            <person name="Meier V. D."/>
            <person name="Meier V D."/>
        </authorList>
    </citation>
    <scope>NUCLEOTIDE SEQUENCE</scope>
    <source>
        <strain evidence="9">HLG_WM_MAG_05</strain>
    </source>
</reference>
<keyword evidence="6" id="KW-0472">Membrane</keyword>
<dbReference type="Gene3D" id="2.60.40.10">
    <property type="entry name" value="Immunoglobulins"/>
    <property type="match status" value="2"/>
</dbReference>
<keyword evidence="6" id="KW-0812">Transmembrane</keyword>
<keyword evidence="5" id="KW-0106">Calcium</keyword>
<evidence type="ECO:0000256" key="2">
    <source>
        <dbReference type="ARBA" id="ARBA00022525"/>
    </source>
</evidence>